<dbReference type="PANTHER" id="PTHR33129:SF1">
    <property type="entry name" value="ATP-BINDING PROTEIN"/>
    <property type="match status" value="1"/>
</dbReference>
<name>A0AAW1Q4B3_9CHLO</name>
<evidence type="ECO:0000313" key="2">
    <source>
        <dbReference type="EMBL" id="KAK9815363.1"/>
    </source>
</evidence>
<dbReference type="AlphaFoldDB" id="A0AAW1Q4B3"/>
<evidence type="ECO:0000256" key="1">
    <source>
        <dbReference type="SAM" id="MobiDB-lite"/>
    </source>
</evidence>
<dbReference type="InterPro" id="IPR052980">
    <property type="entry name" value="Crinkler_effector"/>
</dbReference>
<reference evidence="2 3" key="1">
    <citation type="journal article" date="2024" name="Nat. Commun.">
        <title>Phylogenomics reveals the evolutionary origins of lichenization in chlorophyte algae.</title>
        <authorList>
            <person name="Puginier C."/>
            <person name="Libourel C."/>
            <person name="Otte J."/>
            <person name="Skaloud P."/>
            <person name="Haon M."/>
            <person name="Grisel S."/>
            <person name="Petersen M."/>
            <person name="Berrin J.G."/>
            <person name="Delaux P.M."/>
            <person name="Dal Grande F."/>
            <person name="Keller J."/>
        </authorList>
    </citation>
    <scope>NUCLEOTIDE SEQUENCE [LARGE SCALE GENOMIC DNA]</scope>
    <source>
        <strain evidence="2 3">SAG 2043</strain>
    </source>
</reference>
<keyword evidence="3" id="KW-1185">Reference proteome</keyword>
<accession>A0AAW1Q4B3</accession>
<proteinExistence type="predicted"/>
<evidence type="ECO:0000313" key="3">
    <source>
        <dbReference type="Proteomes" id="UP001489004"/>
    </source>
</evidence>
<sequence>MLSPGRADCSVAEPPPDVCEFAERAWGMPAWELDKPGFVELPVPFGRFGPQIYVRACYLALWAWIKEQQNQPGSPFRGCVITGNPGIGKSYFLAFVLTMLLQQMQRVLWQAQFTAKEQYWWLFEDGGVTELTPTDARRVLQRGGVYYLSDGTNPAIDGNMKPILALVAHLPDAAAYKQVMRQVEGVQASPVVLPPWETVDELLNLQPLHPSISREQVEERFRKRGGVPRTVFERSKGVLNPLRGDLRSALGDLQFGALLHANDAIDGFSAQASHQLIMLNVPKWREGDWETYEVNITSPWIAELIWDRSIKQAGAFANTFALMTNDITKGFNAFVGDLWEAAWHKVPAALPDKMYTIRELLPKAPVKRGPKPAGYKPPAQTPVQDIDSKRCFHFFANQFATFAALDYIPNLDLEPNMYIRPLWGNLPGVASFRLKGELFQLTRSSSKPAMTDALLKVLAMLPDNAVPELYIVVPNRTIFDAWVVSITLPTWEGAAQATRDFVLERNAKDKVVRASWRCLETDPAQSAGTMSQPALEQSVAQAAQTEFVKGAAAYNLKIAWEAAASGVAEHDVVAYLLEAGADPLVVDWRKQPLLQCVRDTSGVEGGVAAVDAALQAASAADWPLGVAAEVCKQLKTQRLLEEAVAAHEALKRGDRVSSGCGQCGRLGRDLGLRGAEWRQLAVQLGGIPLMLQRLDEDVMVNDMSQELMAQVAGGDLQRLPRSLLTLDALLKMLQEGLFTGKPPHTRPINVAAAEQFLKAGGFPSVRAQADPQSGLMEGLNALGCIPYMWSGTHHAPLVQNAALLLAKLLYEEHHHHTAPKPDTASSSKRRQKQKQQAGSGSVSGSSSSTPLRDAFWRISSLHCFMEGTPAALKNWTDLATGQRVDVCPRQGARAGALQLLLTLSLDKTSFSLVMGKSNPGNPQKHIRRPSSRVALDLGSLPSIIKNVNNNLSQGAAVLDSFILALVDDGGDHSSRALAVHFLCLAAEHDSTFLPATFSRHIRHMAASELLSLRQLAERIINTGLSSDIPAAAPGDLLHISMTNNSKNAARLLLELATSCAAILPVLRETRGFIKAFVDEQSGEVARDLAKVLALIGA</sequence>
<comment type="caution">
    <text evidence="2">The sequence shown here is derived from an EMBL/GenBank/DDBJ whole genome shotgun (WGS) entry which is preliminary data.</text>
</comment>
<feature type="region of interest" description="Disordered" evidence="1">
    <location>
        <begin position="815"/>
        <end position="850"/>
    </location>
</feature>
<dbReference type="EMBL" id="JALJOR010000006">
    <property type="protein sequence ID" value="KAK9815363.1"/>
    <property type="molecule type" value="Genomic_DNA"/>
</dbReference>
<dbReference type="Proteomes" id="UP001489004">
    <property type="component" value="Unassembled WGS sequence"/>
</dbReference>
<protein>
    <submittedName>
        <fullName evidence="2">Uncharacterized protein</fullName>
    </submittedName>
</protein>
<organism evidence="2 3">
    <name type="scientific">[Myrmecia] bisecta</name>
    <dbReference type="NCBI Taxonomy" id="41462"/>
    <lineage>
        <taxon>Eukaryota</taxon>
        <taxon>Viridiplantae</taxon>
        <taxon>Chlorophyta</taxon>
        <taxon>core chlorophytes</taxon>
        <taxon>Trebouxiophyceae</taxon>
        <taxon>Trebouxiales</taxon>
        <taxon>Trebouxiaceae</taxon>
        <taxon>Myrmecia</taxon>
    </lineage>
</organism>
<feature type="compositionally biased region" description="Low complexity" evidence="1">
    <location>
        <begin position="834"/>
        <end position="848"/>
    </location>
</feature>
<gene>
    <name evidence="2" type="ORF">WJX72_002311</name>
</gene>
<dbReference type="PANTHER" id="PTHR33129">
    <property type="entry name" value="PROTEIN KINASE DOMAIN-CONTAINING PROTEIN-RELATED"/>
    <property type="match status" value="1"/>
</dbReference>